<gene>
    <name evidence="2" type="ORF">BSTOLATCC_MIC137</name>
</gene>
<evidence type="ECO:0000256" key="1">
    <source>
        <dbReference type="SAM" id="MobiDB-lite"/>
    </source>
</evidence>
<evidence type="ECO:0000313" key="3">
    <source>
        <dbReference type="Proteomes" id="UP001162131"/>
    </source>
</evidence>
<reference evidence="2" key="1">
    <citation type="submission" date="2021-09" db="EMBL/GenBank/DDBJ databases">
        <authorList>
            <consortium name="AG Swart"/>
            <person name="Singh M."/>
            <person name="Singh A."/>
            <person name="Seah K."/>
            <person name="Emmerich C."/>
        </authorList>
    </citation>
    <scope>NUCLEOTIDE SEQUENCE</scope>
    <source>
        <strain evidence="2">ATCC30299</strain>
    </source>
</reference>
<accession>A0AAU9I9C8</accession>
<comment type="caution">
    <text evidence="2">The sequence shown here is derived from an EMBL/GenBank/DDBJ whole genome shotgun (WGS) entry which is preliminary data.</text>
</comment>
<name>A0AAU9I9C8_9CILI</name>
<feature type="compositionally biased region" description="Basic and acidic residues" evidence="1">
    <location>
        <begin position="129"/>
        <end position="140"/>
    </location>
</feature>
<dbReference type="EMBL" id="CAJZBQ010000001">
    <property type="protein sequence ID" value="CAG9309922.1"/>
    <property type="molecule type" value="Genomic_DNA"/>
</dbReference>
<feature type="region of interest" description="Disordered" evidence="1">
    <location>
        <begin position="110"/>
        <end position="149"/>
    </location>
</feature>
<sequence length="168" mass="20030">MLNDATLHKQILAGFQREPTVDDKYGVHFKYEDLFSRLMAVKIEREGKAKALIRRRSLPKQARYNKYFDLDIKQNEALTERTVHQELNHQKNRKSLASLKYGILQQKQQENVKRSLSPYRQPDNANLDARNRPKNPYEKRIKSRAKSSIEQKEKIERLDNFHRKLIKN</sequence>
<proteinExistence type="predicted"/>
<dbReference type="AlphaFoldDB" id="A0AAU9I9C8"/>
<organism evidence="2 3">
    <name type="scientific">Blepharisma stoltei</name>
    <dbReference type="NCBI Taxonomy" id="1481888"/>
    <lineage>
        <taxon>Eukaryota</taxon>
        <taxon>Sar</taxon>
        <taxon>Alveolata</taxon>
        <taxon>Ciliophora</taxon>
        <taxon>Postciliodesmatophora</taxon>
        <taxon>Heterotrichea</taxon>
        <taxon>Heterotrichida</taxon>
        <taxon>Blepharismidae</taxon>
        <taxon>Blepharisma</taxon>
    </lineage>
</organism>
<evidence type="ECO:0000313" key="2">
    <source>
        <dbReference type="EMBL" id="CAG9309922.1"/>
    </source>
</evidence>
<keyword evidence="3" id="KW-1185">Reference proteome</keyword>
<dbReference type="Proteomes" id="UP001162131">
    <property type="component" value="Unassembled WGS sequence"/>
</dbReference>
<protein>
    <submittedName>
        <fullName evidence="2">Uncharacterized protein</fullName>
    </submittedName>
</protein>